<dbReference type="EMBL" id="LR746274">
    <property type="protein sequence ID" value="CAA7405330.1"/>
    <property type="molecule type" value="Genomic_DNA"/>
</dbReference>
<feature type="compositionally biased region" description="Pro residues" evidence="1">
    <location>
        <begin position="84"/>
        <end position="94"/>
    </location>
</feature>
<reference evidence="2" key="1">
    <citation type="submission" date="2020-02" db="EMBL/GenBank/DDBJ databases">
        <authorList>
            <person name="Scholz U."/>
            <person name="Mascher M."/>
            <person name="Fiebig A."/>
        </authorList>
    </citation>
    <scope>NUCLEOTIDE SEQUENCE</scope>
</reference>
<proteinExistence type="predicted"/>
<feature type="compositionally biased region" description="Basic and acidic residues" evidence="1">
    <location>
        <begin position="44"/>
        <end position="65"/>
    </location>
</feature>
<dbReference type="AlphaFoldDB" id="A0A7I8L612"/>
<evidence type="ECO:0000256" key="1">
    <source>
        <dbReference type="SAM" id="MobiDB-lite"/>
    </source>
</evidence>
<gene>
    <name evidence="2" type="ORF">SI8410_11016008</name>
</gene>
<evidence type="ECO:0000313" key="2">
    <source>
        <dbReference type="EMBL" id="CAA7405330.1"/>
    </source>
</evidence>
<feature type="region of interest" description="Disordered" evidence="1">
    <location>
        <begin position="35"/>
        <end position="94"/>
    </location>
</feature>
<name>A0A7I8L612_SPIIN</name>
<dbReference type="Proteomes" id="UP000663760">
    <property type="component" value="Chromosome 11"/>
</dbReference>
<keyword evidence="3" id="KW-1185">Reference proteome</keyword>
<dbReference type="PANTHER" id="PTHR34569">
    <property type="entry name" value="EXPRESSED PROTEIN"/>
    <property type="match status" value="1"/>
</dbReference>
<organism evidence="2 3">
    <name type="scientific">Spirodela intermedia</name>
    <name type="common">Intermediate duckweed</name>
    <dbReference type="NCBI Taxonomy" id="51605"/>
    <lineage>
        <taxon>Eukaryota</taxon>
        <taxon>Viridiplantae</taxon>
        <taxon>Streptophyta</taxon>
        <taxon>Embryophyta</taxon>
        <taxon>Tracheophyta</taxon>
        <taxon>Spermatophyta</taxon>
        <taxon>Magnoliopsida</taxon>
        <taxon>Liliopsida</taxon>
        <taxon>Araceae</taxon>
        <taxon>Lemnoideae</taxon>
        <taxon>Spirodela</taxon>
    </lineage>
</organism>
<sequence>MERRFGADGWEEEAPRRVNGFRRSLTMPELEQAAEAIGGQRKKWAAEGLRHHRSDESDYRRRDGGDGGSGGSRYTSLRDLMMPPSSPSPTAVPPPYFPIRNRLVKHAAHAYLQPMAASPKPSDGEGCFSWLCDGFSGGWLIPAIRRWFSRRKTPAGDQC</sequence>
<protein>
    <submittedName>
        <fullName evidence="2">Uncharacterized protein</fullName>
    </submittedName>
</protein>
<dbReference type="OrthoDB" id="1700296at2759"/>
<dbReference type="PANTHER" id="PTHR34569:SF2">
    <property type="entry name" value="EXPRESSED PROTEIN"/>
    <property type="match status" value="1"/>
</dbReference>
<evidence type="ECO:0000313" key="3">
    <source>
        <dbReference type="Proteomes" id="UP000663760"/>
    </source>
</evidence>
<accession>A0A7I8L612</accession>